<evidence type="ECO:0000313" key="9">
    <source>
        <dbReference type="WBParaSite" id="DME_0000897901-mRNA-1"/>
    </source>
</evidence>
<feature type="domain" description="C2H2-type" evidence="5">
    <location>
        <begin position="19"/>
        <end position="47"/>
    </location>
</feature>
<dbReference type="EMBL" id="UYYG01001223">
    <property type="protein sequence ID" value="VDN60557.1"/>
    <property type="molecule type" value="Genomic_DNA"/>
</dbReference>
<dbReference type="SUPFAM" id="SSF57667">
    <property type="entry name" value="beta-beta-alpha zinc fingers"/>
    <property type="match status" value="1"/>
</dbReference>
<dbReference type="Gene3D" id="3.30.160.60">
    <property type="entry name" value="Classic Zinc Finger"/>
    <property type="match status" value="1"/>
</dbReference>
<evidence type="ECO:0000313" key="8">
    <source>
        <dbReference type="Proteomes" id="UP000274756"/>
    </source>
</evidence>
<dbReference type="GO" id="GO:0005634">
    <property type="term" value="C:nucleus"/>
    <property type="evidence" value="ECO:0007669"/>
    <property type="project" value="UniProtKB-ARBA"/>
</dbReference>
<evidence type="ECO:0000256" key="2">
    <source>
        <dbReference type="ARBA" id="ARBA00022771"/>
    </source>
</evidence>
<accession>A0A0N4UMB4</accession>
<dbReference type="Proteomes" id="UP000038040">
    <property type="component" value="Unplaced"/>
</dbReference>
<dbReference type="GO" id="GO:0000122">
    <property type="term" value="P:negative regulation of transcription by RNA polymerase II"/>
    <property type="evidence" value="ECO:0007669"/>
    <property type="project" value="UniProtKB-ARBA"/>
</dbReference>
<keyword evidence="8" id="KW-1185">Reference proteome</keyword>
<dbReference type="WBParaSite" id="DME_0000897901-mRNA-1">
    <property type="protein sequence ID" value="DME_0000897901-mRNA-1"/>
    <property type="gene ID" value="DME_0000897901"/>
</dbReference>
<dbReference type="SMART" id="SM00355">
    <property type="entry name" value="ZnF_C2H2"/>
    <property type="match status" value="2"/>
</dbReference>
<dbReference type="InterPro" id="IPR036236">
    <property type="entry name" value="Znf_C2H2_sf"/>
</dbReference>
<dbReference type="Proteomes" id="UP000274756">
    <property type="component" value="Unassembled WGS sequence"/>
</dbReference>
<evidence type="ECO:0000313" key="7">
    <source>
        <dbReference type="Proteomes" id="UP000038040"/>
    </source>
</evidence>
<dbReference type="GO" id="GO:0008270">
    <property type="term" value="F:zinc ion binding"/>
    <property type="evidence" value="ECO:0007669"/>
    <property type="project" value="UniProtKB-KW"/>
</dbReference>
<protein>
    <submittedName>
        <fullName evidence="9">C2H2-type domain-containing protein</fullName>
    </submittedName>
</protein>
<dbReference type="OrthoDB" id="8114442at2759"/>
<dbReference type="Pfam" id="PF13894">
    <property type="entry name" value="zf-C2H2_4"/>
    <property type="match status" value="1"/>
</dbReference>
<dbReference type="InterPro" id="IPR013087">
    <property type="entry name" value="Znf_C2H2_type"/>
</dbReference>
<organism evidence="7 9">
    <name type="scientific">Dracunculus medinensis</name>
    <name type="common">Guinea worm</name>
    <dbReference type="NCBI Taxonomy" id="318479"/>
    <lineage>
        <taxon>Eukaryota</taxon>
        <taxon>Metazoa</taxon>
        <taxon>Ecdysozoa</taxon>
        <taxon>Nematoda</taxon>
        <taxon>Chromadorea</taxon>
        <taxon>Rhabditida</taxon>
        <taxon>Spirurina</taxon>
        <taxon>Dracunculoidea</taxon>
        <taxon>Dracunculidae</taxon>
        <taxon>Dracunculus</taxon>
    </lineage>
</organism>
<evidence type="ECO:0000256" key="4">
    <source>
        <dbReference type="PROSITE-ProRule" id="PRU00042"/>
    </source>
</evidence>
<gene>
    <name evidence="6" type="ORF">DME_LOCUS10530</name>
</gene>
<proteinExistence type="predicted"/>
<dbReference type="FunFam" id="3.30.160.60:FF:000446">
    <property type="entry name" value="Zinc finger protein"/>
    <property type="match status" value="1"/>
</dbReference>
<keyword evidence="3" id="KW-0862">Zinc</keyword>
<evidence type="ECO:0000259" key="5">
    <source>
        <dbReference type="PROSITE" id="PS50157"/>
    </source>
</evidence>
<evidence type="ECO:0000256" key="3">
    <source>
        <dbReference type="ARBA" id="ARBA00022833"/>
    </source>
</evidence>
<keyword evidence="1" id="KW-0479">Metal-binding</keyword>
<dbReference type="STRING" id="318479.A0A0N4UMB4"/>
<name>A0A0N4UMB4_DRAME</name>
<dbReference type="PROSITE" id="PS00028">
    <property type="entry name" value="ZINC_FINGER_C2H2_1"/>
    <property type="match status" value="1"/>
</dbReference>
<dbReference type="PROSITE" id="PS50157">
    <property type="entry name" value="ZINC_FINGER_C2H2_2"/>
    <property type="match status" value="1"/>
</dbReference>
<dbReference type="AlphaFoldDB" id="A0A0N4UMB4"/>
<keyword evidence="2 4" id="KW-0863">Zinc-finger</keyword>
<reference evidence="6 8" key="2">
    <citation type="submission" date="2018-11" db="EMBL/GenBank/DDBJ databases">
        <authorList>
            <consortium name="Pathogen Informatics"/>
        </authorList>
    </citation>
    <scope>NUCLEOTIDE SEQUENCE [LARGE SCALE GENOMIC DNA]</scope>
</reference>
<evidence type="ECO:0000313" key="6">
    <source>
        <dbReference type="EMBL" id="VDN60557.1"/>
    </source>
</evidence>
<sequence>MKSSFQNFHDFKFRKERRHICEICGSSFGRSGGLKRHFIMVHTNRKFYCNYSGCDHPGFKCSKALTAHIRSKHTFDRP</sequence>
<evidence type="ECO:0000256" key="1">
    <source>
        <dbReference type="ARBA" id="ARBA00022723"/>
    </source>
</evidence>
<reference evidence="9" key="1">
    <citation type="submission" date="2017-02" db="UniProtKB">
        <authorList>
            <consortium name="WormBaseParasite"/>
        </authorList>
    </citation>
    <scope>IDENTIFICATION</scope>
</reference>